<dbReference type="PANTHER" id="PTHR42924">
    <property type="entry name" value="EXONUCLEASE"/>
    <property type="match status" value="1"/>
</dbReference>
<comment type="caution">
    <text evidence="2">The sequence shown here is derived from an EMBL/GenBank/DDBJ whole genome shotgun (WGS) entry which is preliminary data.</text>
</comment>
<accession>A0ABP8INN0</accession>
<dbReference type="InterPro" id="IPR052018">
    <property type="entry name" value="PHP_domain"/>
</dbReference>
<dbReference type="InterPro" id="IPR004013">
    <property type="entry name" value="PHP_dom"/>
</dbReference>
<dbReference type="EMBL" id="BAABFV010000002">
    <property type="protein sequence ID" value="GAA4364417.1"/>
    <property type="molecule type" value="Genomic_DNA"/>
</dbReference>
<dbReference type="RefSeq" id="WP_345293140.1">
    <property type="nucleotide sequence ID" value="NZ_BAABFV010000002.1"/>
</dbReference>
<dbReference type="SUPFAM" id="SSF89550">
    <property type="entry name" value="PHP domain-like"/>
    <property type="match status" value="1"/>
</dbReference>
<dbReference type="Pfam" id="PF02811">
    <property type="entry name" value="PHP"/>
    <property type="match status" value="1"/>
</dbReference>
<proteinExistence type="predicted"/>
<evidence type="ECO:0000313" key="3">
    <source>
        <dbReference type="Proteomes" id="UP001501011"/>
    </source>
</evidence>
<sequence>MLRDLHSHTIASDGDLTVSELLKLASERGVDELAITDHDSIDSLREASKVAGDYGVKLIPGVEISATVPNKKQDTVHIVGLQVNPEQESLQRFLGVIQSRRKERALAMGERLEQAGVKGAQPDIEYLVDSQPMVCRTHLAQYLLERGVVKNFGDAFKKYLAKGGKAYVKDQWFEMEDAIAIIRQAGGIAVLAHPTRYGMGSNKLQQLIEEFKEAGGLSLEASYPNIHPGQRNLLLDWCNRYELYASQGSDFHSTNKPWALLGKFAPLPERVTPVWESTAWKSSAG</sequence>
<dbReference type="SMART" id="SM00481">
    <property type="entry name" value="POLIIIAc"/>
    <property type="match status" value="1"/>
</dbReference>
<dbReference type="Gene3D" id="1.10.150.650">
    <property type="match status" value="1"/>
</dbReference>
<dbReference type="InterPro" id="IPR016195">
    <property type="entry name" value="Pol/histidinol_Pase-like"/>
</dbReference>
<organism evidence="2 3">
    <name type="scientific">Kangiella marina</name>
    <dbReference type="NCBI Taxonomy" id="1079178"/>
    <lineage>
        <taxon>Bacteria</taxon>
        <taxon>Pseudomonadati</taxon>
        <taxon>Pseudomonadota</taxon>
        <taxon>Gammaproteobacteria</taxon>
        <taxon>Kangiellales</taxon>
        <taxon>Kangiellaceae</taxon>
        <taxon>Kangiella</taxon>
    </lineage>
</organism>
<dbReference type="Gene3D" id="3.20.20.140">
    <property type="entry name" value="Metal-dependent hydrolases"/>
    <property type="match status" value="1"/>
</dbReference>
<dbReference type="PANTHER" id="PTHR42924:SF3">
    <property type="entry name" value="POLYMERASE_HISTIDINOL PHOSPHATASE N-TERMINAL DOMAIN-CONTAINING PROTEIN"/>
    <property type="match status" value="1"/>
</dbReference>
<dbReference type="Proteomes" id="UP001501011">
    <property type="component" value="Unassembled WGS sequence"/>
</dbReference>
<protein>
    <submittedName>
        <fullName evidence="2">PHP domain-containing protein</fullName>
    </submittedName>
</protein>
<name>A0ABP8INN0_9GAMM</name>
<evidence type="ECO:0000313" key="2">
    <source>
        <dbReference type="EMBL" id="GAA4364417.1"/>
    </source>
</evidence>
<evidence type="ECO:0000259" key="1">
    <source>
        <dbReference type="SMART" id="SM00481"/>
    </source>
</evidence>
<gene>
    <name evidence="2" type="ORF">GCM10023151_20620</name>
</gene>
<dbReference type="InterPro" id="IPR003141">
    <property type="entry name" value="Pol/His_phosphatase_N"/>
</dbReference>
<reference evidence="3" key="1">
    <citation type="journal article" date="2019" name="Int. J. Syst. Evol. Microbiol.">
        <title>The Global Catalogue of Microorganisms (GCM) 10K type strain sequencing project: providing services to taxonomists for standard genome sequencing and annotation.</title>
        <authorList>
            <consortium name="The Broad Institute Genomics Platform"/>
            <consortium name="The Broad Institute Genome Sequencing Center for Infectious Disease"/>
            <person name="Wu L."/>
            <person name="Ma J."/>
        </authorList>
    </citation>
    <scope>NUCLEOTIDE SEQUENCE [LARGE SCALE GENOMIC DNA]</scope>
    <source>
        <strain evidence="3">JCM 17728</strain>
    </source>
</reference>
<dbReference type="CDD" id="cd07438">
    <property type="entry name" value="PHP_HisPPase_AMP"/>
    <property type="match status" value="1"/>
</dbReference>
<keyword evidence="3" id="KW-1185">Reference proteome</keyword>
<feature type="domain" description="Polymerase/histidinol phosphatase N-terminal" evidence="1">
    <location>
        <begin position="3"/>
        <end position="68"/>
    </location>
</feature>